<dbReference type="GO" id="GO:0003676">
    <property type="term" value="F:nucleic acid binding"/>
    <property type="evidence" value="ECO:0007669"/>
    <property type="project" value="InterPro"/>
</dbReference>
<evidence type="ECO:0000259" key="1">
    <source>
        <dbReference type="Pfam" id="PF13456"/>
    </source>
</evidence>
<dbReference type="Proteomes" id="UP000593577">
    <property type="component" value="Unassembled WGS sequence"/>
</dbReference>
<dbReference type="GO" id="GO:0004523">
    <property type="term" value="F:RNA-DNA hybrid ribonuclease activity"/>
    <property type="evidence" value="ECO:0007669"/>
    <property type="project" value="InterPro"/>
</dbReference>
<name>A0A7J8WKX7_GOSAI</name>
<dbReference type="AlphaFoldDB" id="A0A7J8WKX7"/>
<dbReference type="EMBL" id="JABFAA010000001">
    <property type="protein sequence ID" value="MBA0675324.1"/>
    <property type="molecule type" value="Genomic_DNA"/>
</dbReference>
<accession>A0A7J8WKX7</accession>
<organism evidence="2 3">
    <name type="scientific">Gossypium aridum</name>
    <name type="common">American cotton</name>
    <name type="synonym">Erioxylum aridum</name>
    <dbReference type="NCBI Taxonomy" id="34290"/>
    <lineage>
        <taxon>Eukaryota</taxon>
        <taxon>Viridiplantae</taxon>
        <taxon>Streptophyta</taxon>
        <taxon>Embryophyta</taxon>
        <taxon>Tracheophyta</taxon>
        <taxon>Spermatophyta</taxon>
        <taxon>Magnoliopsida</taxon>
        <taxon>eudicotyledons</taxon>
        <taxon>Gunneridae</taxon>
        <taxon>Pentapetalae</taxon>
        <taxon>rosids</taxon>
        <taxon>malvids</taxon>
        <taxon>Malvales</taxon>
        <taxon>Malvaceae</taxon>
        <taxon>Malvoideae</taxon>
        <taxon>Gossypium</taxon>
    </lineage>
</organism>
<comment type="caution">
    <text evidence="2">The sequence shown here is derived from an EMBL/GenBank/DDBJ whole genome shotgun (WGS) entry which is preliminary data.</text>
</comment>
<evidence type="ECO:0000313" key="3">
    <source>
        <dbReference type="Proteomes" id="UP000593577"/>
    </source>
</evidence>
<keyword evidence="3" id="KW-1185">Reference proteome</keyword>
<dbReference type="Pfam" id="PF13456">
    <property type="entry name" value="RVT_3"/>
    <property type="match status" value="1"/>
</dbReference>
<dbReference type="InterPro" id="IPR002156">
    <property type="entry name" value="RNaseH_domain"/>
</dbReference>
<gene>
    <name evidence="2" type="ORF">Goari_016874</name>
</gene>
<proteinExistence type="predicted"/>
<evidence type="ECO:0000313" key="2">
    <source>
        <dbReference type="EMBL" id="MBA0675324.1"/>
    </source>
</evidence>
<sequence length="155" mass="17629">MHPQEDNWGGEHTGLYLKWRTRNMFSGIVVWQRHMGAARLCPYVKVNVVGGFDLGNRMSGSSILVRNNDKYVLRAWSHVSRNIPSPFATEGLACLEAVLFPNDMVFRHVVVEGDSQSIISKLGKTKLDESKLKKVLDNEAVAFGLRKLSRLWRQF</sequence>
<protein>
    <recommendedName>
        <fullName evidence="1">RNase H type-1 domain-containing protein</fullName>
    </recommendedName>
</protein>
<reference evidence="2 3" key="1">
    <citation type="journal article" date="2019" name="Genome Biol. Evol.">
        <title>Insights into the evolution of the New World diploid cottons (Gossypium, subgenus Houzingenia) based on genome sequencing.</title>
        <authorList>
            <person name="Grover C.E."/>
            <person name="Arick M.A. 2nd"/>
            <person name="Thrash A."/>
            <person name="Conover J.L."/>
            <person name="Sanders W.S."/>
            <person name="Peterson D.G."/>
            <person name="Frelichowski J.E."/>
            <person name="Scheffler J.A."/>
            <person name="Scheffler B.E."/>
            <person name="Wendel J.F."/>
        </authorList>
    </citation>
    <scope>NUCLEOTIDE SEQUENCE [LARGE SCALE GENOMIC DNA]</scope>
    <source>
        <strain evidence="2">185</strain>
        <tissue evidence="2">Leaf</tissue>
    </source>
</reference>
<feature type="domain" description="RNase H type-1" evidence="1">
    <location>
        <begin position="49"/>
        <end position="137"/>
    </location>
</feature>